<dbReference type="PROSITE" id="PS00935">
    <property type="entry name" value="GLYOXALASE_I_2"/>
    <property type="match status" value="1"/>
</dbReference>
<dbReference type="RefSeq" id="WP_036790255.1">
    <property type="nucleotide sequence ID" value="NZ_JAUZMX010000002.1"/>
</dbReference>
<dbReference type="GO" id="GO:0004462">
    <property type="term" value="F:lactoylglutathione lyase activity"/>
    <property type="evidence" value="ECO:0007669"/>
    <property type="project" value="InterPro"/>
</dbReference>
<comment type="caution">
    <text evidence="6">The sequence shown here is derived from an EMBL/GenBank/DDBJ whole genome shotgun (WGS) entry which is preliminary data.</text>
</comment>
<proteinExistence type="predicted"/>
<dbReference type="GO" id="GO:0046872">
    <property type="term" value="F:metal ion binding"/>
    <property type="evidence" value="ECO:0007669"/>
    <property type="project" value="UniProtKB-KW"/>
</dbReference>
<protein>
    <recommendedName>
        <fullName evidence="3">Aldoketomutase</fullName>
    </recommendedName>
    <alternativeName>
        <fullName evidence="2">Ketone-aldehyde mutase</fullName>
    </alternativeName>
    <alternativeName>
        <fullName evidence="4">Methylglyoxalase</fullName>
    </alternativeName>
    <alternativeName>
        <fullName evidence="5">S-D-lactoylglutathione methylglyoxal lyase</fullName>
    </alternativeName>
</protein>
<dbReference type="Pfam" id="PF00903">
    <property type="entry name" value="Glyoxalase"/>
    <property type="match status" value="1"/>
</dbReference>
<dbReference type="InterPro" id="IPR004360">
    <property type="entry name" value="Glyas_Fos-R_dOase_dom"/>
</dbReference>
<dbReference type="GeneID" id="29945391"/>
<gene>
    <name evidence="6" type="ORF">C9J27_16350</name>
</gene>
<dbReference type="InterPro" id="IPR037523">
    <property type="entry name" value="VOC_core"/>
</dbReference>
<dbReference type="GO" id="GO:0005737">
    <property type="term" value="C:cytoplasm"/>
    <property type="evidence" value="ECO:0007669"/>
    <property type="project" value="TreeGrafter"/>
</dbReference>
<accession>A0A2T3KFB3</accession>
<evidence type="ECO:0000256" key="5">
    <source>
        <dbReference type="ARBA" id="ARBA00033298"/>
    </source>
</evidence>
<evidence type="ECO:0000313" key="7">
    <source>
        <dbReference type="Proteomes" id="UP000241426"/>
    </source>
</evidence>
<dbReference type="AlphaFoldDB" id="A0A0B7JHR1"/>
<dbReference type="SUPFAM" id="SSF54593">
    <property type="entry name" value="Glyoxalase/Bleomycin resistance protein/Dihydroxybiphenyl dioxygenase"/>
    <property type="match status" value="1"/>
</dbReference>
<evidence type="ECO:0000256" key="1">
    <source>
        <dbReference type="ARBA" id="ARBA00022723"/>
    </source>
</evidence>
<evidence type="ECO:0000256" key="3">
    <source>
        <dbReference type="ARBA" id="ARBA00030892"/>
    </source>
</evidence>
<dbReference type="eggNOG" id="COG0346">
    <property type="taxonomic scope" value="Bacteria"/>
</dbReference>
<dbReference type="Proteomes" id="UP000241426">
    <property type="component" value="Unassembled WGS sequence"/>
</dbReference>
<dbReference type="GO" id="GO:0019243">
    <property type="term" value="P:methylglyoxal catabolic process to D-lactate via S-lactoyl-glutathione"/>
    <property type="evidence" value="ECO:0007669"/>
    <property type="project" value="TreeGrafter"/>
</dbReference>
<keyword evidence="6" id="KW-0456">Lyase</keyword>
<organism evidence="6 7">
    <name type="scientific">Photobacterium kishitanii</name>
    <dbReference type="NCBI Taxonomy" id="318456"/>
    <lineage>
        <taxon>Bacteria</taxon>
        <taxon>Pseudomonadati</taxon>
        <taxon>Pseudomonadota</taxon>
        <taxon>Gammaproteobacteria</taxon>
        <taxon>Vibrionales</taxon>
        <taxon>Vibrionaceae</taxon>
        <taxon>Photobacterium</taxon>
    </lineage>
</organism>
<evidence type="ECO:0000256" key="2">
    <source>
        <dbReference type="ARBA" id="ARBA00030291"/>
    </source>
</evidence>
<name>A0A0B7JHR1_9GAMM</name>
<dbReference type="EMBL" id="PYNF01000015">
    <property type="protein sequence ID" value="PSU96512.1"/>
    <property type="molecule type" value="Genomic_DNA"/>
</dbReference>
<dbReference type="PANTHER" id="PTHR46036:SF5">
    <property type="entry name" value="LACTOYLGLUTATHIONE LYASE"/>
    <property type="match status" value="1"/>
</dbReference>
<dbReference type="InterPro" id="IPR018146">
    <property type="entry name" value="Glyoxalase_1_CS"/>
</dbReference>
<keyword evidence="1" id="KW-0479">Metal-binding</keyword>
<dbReference type="InterPro" id="IPR029068">
    <property type="entry name" value="Glyas_Bleomycin-R_OHBP_Dase"/>
</dbReference>
<accession>A0A0B7JHR1</accession>
<dbReference type="PANTHER" id="PTHR46036">
    <property type="entry name" value="LACTOYLGLUTATHIONE LYASE"/>
    <property type="match status" value="1"/>
</dbReference>
<dbReference type="Gene3D" id="3.10.180.10">
    <property type="entry name" value="2,3-Dihydroxybiphenyl 1,2-Dioxygenase, domain 1"/>
    <property type="match status" value="1"/>
</dbReference>
<dbReference type="PROSITE" id="PS51819">
    <property type="entry name" value="VOC"/>
    <property type="match status" value="1"/>
</dbReference>
<sequence length="131" mass="15315">MAKMIHAMIRVIDLDASLIFYKQALDLEIAERLDFDGFSLVYLRNHENDMELELTWNEGTTEPYTHGTGYGHIAVAVDDLEAEHQKLAELKYNPAEIKEFFREGVLLAKFFFVQDPDGYKIEFLQRHGRYQ</sequence>
<evidence type="ECO:0000256" key="4">
    <source>
        <dbReference type="ARBA" id="ARBA00032460"/>
    </source>
</evidence>
<evidence type="ECO:0000313" key="6">
    <source>
        <dbReference type="EMBL" id="PSU96512.1"/>
    </source>
</evidence>
<reference evidence="6 7" key="1">
    <citation type="submission" date="2018-01" db="EMBL/GenBank/DDBJ databases">
        <title>Whole genome sequencing of Histamine producing bacteria.</title>
        <authorList>
            <person name="Butler K."/>
        </authorList>
    </citation>
    <scope>NUCLEOTIDE SEQUENCE [LARGE SCALE GENOMIC DNA]</scope>
    <source>
        <strain evidence="6 7">FS-7.2</strain>
    </source>
</reference>